<name>A0A5A9GY27_AZOLI</name>
<dbReference type="RefSeq" id="WP_149230236.1">
    <property type="nucleotide sequence ID" value="NZ_JALJXJ010000002.1"/>
</dbReference>
<accession>A0A5A9GY27</accession>
<comment type="caution">
    <text evidence="1">The sequence shown here is derived from an EMBL/GenBank/DDBJ whole genome shotgun (WGS) entry which is preliminary data.</text>
</comment>
<keyword evidence="2" id="KW-1185">Reference proteome</keyword>
<proteinExistence type="predicted"/>
<organism evidence="1 2">
    <name type="scientific">Azospirillum lipoferum</name>
    <dbReference type="NCBI Taxonomy" id="193"/>
    <lineage>
        <taxon>Bacteria</taxon>
        <taxon>Pseudomonadati</taxon>
        <taxon>Pseudomonadota</taxon>
        <taxon>Alphaproteobacteria</taxon>
        <taxon>Rhodospirillales</taxon>
        <taxon>Azospirillaceae</taxon>
        <taxon>Azospirillum</taxon>
    </lineage>
</organism>
<reference evidence="1 2" key="1">
    <citation type="submission" date="2019-08" db="EMBL/GenBank/DDBJ databases">
        <authorList>
            <person name="Grouzdev D."/>
            <person name="Tikhonova E."/>
            <person name="Kravchenko I."/>
        </authorList>
    </citation>
    <scope>NUCLEOTIDE SEQUENCE [LARGE SCALE GENOMIC DNA]</scope>
    <source>
        <strain evidence="1 2">59b</strain>
    </source>
</reference>
<gene>
    <name evidence="1" type="ORF">FZ942_06330</name>
</gene>
<dbReference type="AlphaFoldDB" id="A0A5A9GY27"/>
<protein>
    <submittedName>
        <fullName evidence="1">Uncharacterized protein</fullName>
    </submittedName>
</protein>
<dbReference type="OrthoDB" id="8232020at2"/>
<sequence length="149" mass="16260">MTDDLTRRPGTLAEAVRRCKSGQQTFSVALGEFLDEFYMDRDSGSRYARVQDPPDQLGDDVFDAYAGAVGEHLVRRWRLGTPPDWTEVPAASCAAPGFHRACKLKSRSCWSKARWPSAAGCCSSRPNPCGGPGCRMTTAGVRMNICARA</sequence>
<dbReference type="EMBL" id="VTTN01000001">
    <property type="protein sequence ID" value="KAA0598682.1"/>
    <property type="molecule type" value="Genomic_DNA"/>
</dbReference>
<evidence type="ECO:0000313" key="1">
    <source>
        <dbReference type="EMBL" id="KAA0598682.1"/>
    </source>
</evidence>
<evidence type="ECO:0000313" key="2">
    <source>
        <dbReference type="Proteomes" id="UP000324927"/>
    </source>
</evidence>
<dbReference type="Proteomes" id="UP000324927">
    <property type="component" value="Unassembled WGS sequence"/>
</dbReference>